<keyword evidence="2" id="KW-0489">Methyltransferase</keyword>
<dbReference type="GO" id="GO:0008168">
    <property type="term" value="F:methyltransferase activity"/>
    <property type="evidence" value="ECO:0007669"/>
    <property type="project" value="UniProtKB-KW"/>
</dbReference>
<sequence>MNRPASASNTKQPGQLGAWAPFYDLTMKVLTLGRERALRQMEVDLSSAKVGDTVLEVGCGTGTLTLALAKQVGATGRVHGVDIAPQMIRVAGRKNTRADVPATFQVGRIERLPFPDATFDVAVCSFMIFHMPGNVRQRGLREISRVLRAGGTFLVVDTAALDPLSGPMAEVGLVETDTGTRKLGWLAPTARYLRATAHKDPPTDRTA</sequence>
<dbReference type="RefSeq" id="WP_260725678.1">
    <property type="nucleotide sequence ID" value="NZ_BAAABS010000068.1"/>
</dbReference>
<dbReference type="InterPro" id="IPR029063">
    <property type="entry name" value="SAM-dependent_MTases_sf"/>
</dbReference>
<keyword evidence="2" id="KW-0808">Transferase</keyword>
<dbReference type="CDD" id="cd02440">
    <property type="entry name" value="AdoMet_MTases"/>
    <property type="match status" value="1"/>
</dbReference>
<feature type="domain" description="Methyltransferase" evidence="1">
    <location>
        <begin position="54"/>
        <end position="151"/>
    </location>
</feature>
<dbReference type="EMBL" id="CP073721">
    <property type="protein sequence ID" value="UWZ36349.1"/>
    <property type="molecule type" value="Genomic_DNA"/>
</dbReference>
<keyword evidence="3" id="KW-1185">Reference proteome</keyword>
<organism evidence="2 3">
    <name type="scientific">Dactylosporangium roseum</name>
    <dbReference type="NCBI Taxonomy" id="47989"/>
    <lineage>
        <taxon>Bacteria</taxon>
        <taxon>Bacillati</taxon>
        <taxon>Actinomycetota</taxon>
        <taxon>Actinomycetes</taxon>
        <taxon>Micromonosporales</taxon>
        <taxon>Micromonosporaceae</taxon>
        <taxon>Dactylosporangium</taxon>
    </lineage>
</organism>
<evidence type="ECO:0000259" key="1">
    <source>
        <dbReference type="Pfam" id="PF13649"/>
    </source>
</evidence>
<dbReference type="Proteomes" id="UP001058271">
    <property type="component" value="Chromosome"/>
</dbReference>
<dbReference type="Gene3D" id="3.40.50.150">
    <property type="entry name" value="Vaccinia Virus protein VP39"/>
    <property type="match status" value="1"/>
</dbReference>
<dbReference type="PANTHER" id="PTHR43591:SF24">
    <property type="entry name" value="2-METHOXY-6-POLYPRENYL-1,4-BENZOQUINOL METHYLASE, MITOCHONDRIAL"/>
    <property type="match status" value="1"/>
</dbReference>
<evidence type="ECO:0000313" key="3">
    <source>
        <dbReference type="Proteomes" id="UP001058271"/>
    </source>
</evidence>
<gene>
    <name evidence="2" type="ORF">Drose_35835</name>
</gene>
<dbReference type="InterPro" id="IPR041698">
    <property type="entry name" value="Methyltransf_25"/>
</dbReference>
<name>A0ABY5Z3Y0_9ACTN</name>
<dbReference type="Pfam" id="PF13649">
    <property type="entry name" value="Methyltransf_25"/>
    <property type="match status" value="1"/>
</dbReference>
<evidence type="ECO:0000313" key="2">
    <source>
        <dbReference type="EMBL" id="UWZ36349.1"/>
    </source>
</evidence>
<proteinExistence type="predicted"/>
<protein>
    <submittedName>
        <fullName evidence="2">Class I SAM-dependent methyltransferase</fullName>
    </submittedName>
</protein>
<reference evidence="2" key="1">
    <citation type="submission" date="2021-04" db="EMBL/GenBank/DDBJ databases">
        <title>Biosynthetic gene clusters of Dactylosporangioum roseum.</title>
        <authorList>
            <person name="Hartkoorn R.C."/>
            <person name="Beaudoing E."/>
            <person name="Hot D."/>
            <person name="Moureu S."/>
        </authorList>
    </citation>
    <scope>NUCLEOTIDE SEQUENCE</scope>
    <source>
        <strain evidence="2">NRRL B-16295</strain>
    </source>
</reference>
<dbReference type="SUPFAM" id="SSF53335">
    <property type="entry name" value="S-adenosyl-L-methionine-dependent methyltransferases"/>
    <property type="match status" value="1"/>
</dbReference>
<accession>A0ABY5Z3Y0</accession>
<dbReference type="PANTHER" id="PTHR43591">
    <property type="entry name" value="METHYLTRANSFERASE"/>
    <property type="match status" value="1"/>
</dbReference>
<dbReference type="GO" id="GO:0032259">
    <property type="term" value="P:methylation"/>
    <property type="evidence" value="ECO:0007669"/>
    <property type="project" value="UniProtKB-KW"/>
</dbReference>